<dbReference type="InterPro" id="IPR027417">
    <property type="entry name" value="P-loop_NTPase"/>
</dbReference>
<name>A0ABR1KVU9_9PEZI</name>
<dbReference type="PANTHER" id="PTHR13367:SF33">
    <property type="entry name" value="P-LOOP CONTAINING NUCLEOSIDE TRIPHOSPHATE HYDROLASE PROTEIN"/>
    <property type="match status" value="1"/>
</dbReference>
<evidence type="ECO:0000256" key="5">
    <source>
        <dbReference type="ARBA" id="ARBA00022801"/>
    </source>
</evidence>
<evidence type="ECO:0000256" key="3">
    <source>
        <dbReference type="ARBA" id="ARBA00022670"/>
    </source>
</evidence>
<keyword evidence="5" id="KW-0378">Hydrolase</keyword>
<organism evidence="10 11">
    <name type="scientific">Phyllosticta citriasiana</name>
    <dbReference type="NCBI Taxonomy" id="595635"/>
    <lineage>
        <taxon>Eukaryota</taxon>
        <taxon>Fungi</taxon>
        <taxon>Dikarya</taxon>
        <taxon>Ascomycota</taxon>
        <taxon>Pezizomycotina</taxon>
        <taxon>Dothideomycetes</taxon>
        <taxon>Dothideomycetes incertae sedis</taxon>
        <taxon>Botryosphaeriales</taxon>
        <taxon>Phyllostictaceae</taxon>
        <taxon>Phyllosticta</taxon>
    </lineage>
</organism>
<dbReference type="SUPFAM" id="SSF52540">
    <property type="entry name" value="P-loop containing nucleoside triphosphate hydrolases"/>
    <property type="match status" value="1"/>
</dbReference>
<keyword evidence="11" id="KW-1185">Reference proteome</keyword>
<evidence type="ECO:0000313" key="10">
    <source>
        <dbReference type="EMBL" id="KAK7522302.1"/>
    </source>
</evidence>
<dbReference type="InterPro" id="IPR051346">
    <property type="entry name" value="OTU_Deubiquitinase"/>
</dbReference>
<dbReference type="Proteomes" id="UP001363622">
    <property type="component" value="Unassembled WGS sequence"/>
</dbReference>
<accession>A0ABR1KVU9</accession>
<evidence type="ECO:0000256" key="1">
    <source>
        <dbReference type="ARBA" id="ARBA00000707"/>
    </source>
</evidence>
<evidence type="ECO:0000313" key="11">
    <source>
        <dbReference type="Proteomes" id="UP001363622"/>
    </source>
</evidence>
<comment type="caution">
    <text evidence="10">The sequence shown here is derived from an EMBL/GenBank/DDBJ whole genome shotgun (WGS) entry which is preliminary data.</text>
</comment>
<proteinExistence type="predicted"/>
<dbReference type="EMBL" id="JBBPHU010000002">
    <property type="protein sequence ID" value="KAK7522302.1"/>
    <property type="molecule type" value="Genomic_DNA"/>
</dbReference>
<evidence type="ECO:0000259" key="8">
    <source>
        <dbReference type="Pfam" id="PF12340"/>
    </source>
</evidence>
<evidence type="ECO:0000256" key="4">
    <source>
        <dbReference type="ARBA" id="ARBA00022786"/>
    </source>
</evidence>
<sequence>MAPARRKIINQSINQSIECLDPQGQIFALDDFEKWVLESLCMWKQGQENYARACESVATIMKSYLALARPLYSDNFRANSVMLLTVLEIWRVLDLLCLEAYPTLSEYGPEIALQTLEPLLLPQLYHMEKLLQIEEHLENRHNASTTDTRILQDPRGDSFSVRYYDESPRHQMLRTEIEGEARSRRDRKIREWEVITERHEELCIEMDKANHNHKVWAKRSGGKNCKMCSLQAEAKQLSIQVDEWPLPDDLIQLKATVFELDCPRGFAAWRDSTWSILQDLGREKIVPGKKINIQLSSYQHLQDKFLNKTQRLTFGSATQCCLSSKKSFPIANVEDVLLENGHQFRLIDSWKNGWVRCQSTMPNFSDLCASKLPEGPYKDSELQMFVDKSSTDPNEAIARQDKCVVGVNHHEFLAFASLRAGEHIQWLNVLRELGSADMTFGAESVQILMQHVAFRAGSSDRTTLRTAHQLLEDDRFCRKLLDLLLHHVKAVQTNWKEQHRLSTLTILGLRVLSLTKTSAIEVRAAELLREIRAVGLTWCRQMSAQLPECSTEGSAKQLRYAILRSALVCHQAFSIDRQKLSRALENKDDVSDIVEASIYIDTNRPTQNEDLPREFHHGLLLSQKLSRQLFNPLRELLVKFPAGVDQAVGFICPLSNFIGQWDIDPCPNKYWIRKATSPNLEGRGQTLNLNLLTGRFLVDGESVGRLPPEITEQALYGRVFGLRILNVLASDMPQMLYCSRDRIEDHEIHLGLHEGKLIIKAKIDGKVLRVMPCEIFRQDLPHCLQHDYVHWMNTESRTIEFRPIQSPWAKPRKPMEIKFEPPGRSTMQVGKNLLVEMRSSLGKSLTATFAPLETPSHLVATISPDGRVEVELPRFGLKFFVNNQGLLESHQLSSTVSEDQDIGCLYGLQNKLILRNNTRKSVLIPLGNVTVSDMKGRKEVRVRCGDGEKIQFVQYYQNDTLGTLQGASSNTELLFKAYLHALTSFPRPDPLTHHTGTAEALTILADSRLRTSFPLSKNDIELLKQISELTPKREYHSQEVKDAQRIIWHPYLDQLSQHEALFTSALEILSHNARFAMMSNSNDFREELSREQRCLQDRAYLRNSSVRASYRDNALTETRCDQHYPANNRRIESPRSRRAYEIAALVQKWPTRIGVTLDLVKNAQSWKRVIGHHSIMEKEVEMSPSNAINWDIEECGYWGYLYNLCRNCNKETHRYKLMFLFAAMIFGNRSLKSHLSALLAIAVSGRFRDILPAHSSYDFKMGKGFATKKLEATIRTCCRGFEGRPNESPLEHEDRKRESSRQEQQHVRELARYLEQQWPCEVPSLLEPSQMPLIDMDKFGKKCKILFAEWLKNHQYFNHLGDVTQKLLEICTPTTTPLPRLQKIPESDMAVVSPTHEVHPTLMTLLHSRKPPNLKKAPEPFMACRKELGMELPSNHETLRQLLESLQSESSATQTTYIGDLLSSLEDLEKAGPDTLPQEIPDNLDILMSNRETLLKTHTDKLASMAGLWPRTTPYSLLACLSAKNFGNLSEDWKATLTTLGEAICVLQRSERLVELKSKNNVLGFYKEAEETGRQGWSSLDHPEWLLIEIESNIQIRKTQATVAQRLISPDGNQVLQMNMGEGKSSVITPMILVALANRNQLARLVVLKPLLQQTHTLISRRIGGLVNRSVYHLPFSRDTRLDKESIPSLHKIVDEAMEQQGVILSLPEHILSFRLLWRDKLTKQPKIAQSVMALDQKFQNNCRDVLDESDEILNSISQLIYADGNQTPLDEQSSRWGLIQDVFSLLVSVVQDNSKGNSTLEVDYRGRSFPFLTFLDNSACSSLLEMVVEAIFDGALDGISFEHCKVGDKLAARKFVQRRVVEPTVLTAVKDAFGGTPMWPKLHLLRGLFAHKILDYALRDKLWLVSYGLSPDRCLMVVPYRAKGRPSASSHFSHPDLAIVLTCLSYYWGGLTQDQLRHAFEILMTRTDPSLEYERWAANVPNLPYELATLDGVNLDDFELWESTLFPYLRFSKAAADFYMSWVVFPREGKTFPSKLSLSAWDLPSTSNRMPTVGFSGTVNTLIPTSIEQRNLPELNDTNAKIMELLLREENRTYVEAKNAQGGRLRPEEFLKTVSGLERKPQVLIDVGSQVLETGNEDVAKSWLASSPDYEGAVFFNEFDEIMVVDRDSHIERLSISPFNRNLDLVLVYLDEAHTRGIDIDLPLDSRAVVTLGPKTTKDHLVQGCMRMRKLGCNQSLVFLAPPDVHQAIKAVSKKTDGAELDSTDVLKWALVQTCASIESSMPLHILQGLEYSYRNRVCSKFLHSMGAAPTEEAILSFHKDLSEPDARTLEEMYGAEASENVLRPCCADENAQRDPMAQPLIERWKKHCKARKDPALEEEQEREISHEVEQQQDIQEATSAVALSHELHRDVKTTAYKELHTNGTCTKVFVTRDFIKTVDQGDEPDQDQFIRPVNWVVSSMTTTDLVIISPFEANELLSEFQSSTAVRLHVYSPRASKSMQPFSDLSFFTIPSDRPDPLSQVEQRERRMATAELDIFAGCLFMNDFDSYLAVCDFLGLNIRKKRKSTNSRKKQKINQIRGVRTDGVGRDGFTEPDVRKEMDPDWDSPFLASPIPFLRALIGIRRKGQAYAQTHMGRIIDARPMKKYTFKEDSV</sequence>
<evidence type="ECO:0000256" key="2">
    <source>
        <dbReference type="ARBA" id="ARBA00012759"/>
    </source>
</evidence>
<keyword evidence="6" id="KW-0788">Thiol protease</keyword>
<dbReference type="EC" id="3.4.19.12" evidence="2"/>
<comment type="catalytic activity">
    <reaction evidence="1">
        <text>Thiol-dependent hydrolysis of ester, thioester, amide, peptide and isopeptide bonds formed by the C-terminal Gly of ubiquitin (a 76-residue protein attached to proteins as an intracellular targeting signal).</text>
        <dbReference type="EC" id="3.4.19.12"/>
    </reaction>
</comment>
<feature type="non-terminal residue" evidence="10">
    <location>
        <position position="2654"/>
    </location>
</feature>
<feature type="region of interest" description="Disordered" evidence="7">
    <location>
        <begin position="1283"/>
        <end position="1304"/>
    </location>
</feature>
<dbReference type="PANTHER" id="PTHR13367">
    <property type="entry name" value="UBIQUITIN THIOESTERASE"/>
    <property type="match status" value="1"/>
</dbReference>
<keyword evidence="4" id="KW-0833">Ubl conjugation pathway</keyword>
<evidence type="ECO:0000256" key="6">
    <source>
        <dbReference type="ARBA" id="ARBA00022807"/>
    </source>
</evidence>
<dbReference type="Pfam" id="PF12359">
    <property type="entry name" value="DUF3645"/>
    <property type="match status" value="1"/>
</dbReference>
<dbReference type="InterPro" id="IPR022105">
    <property type="entry name" value="DUF3645"/>
</dbReference>
<reference evidence="10 11" key="1">
    <citation type="submission" date="2024-04" db="EMBL/GenBank/DDBJ databases">
        <title>Phyllosticta paracitricarpa is synonymous to the EU quarantine fungus P. citricarpa based on phylogenomic analyses.</title>
        <authorList>
            <consortium name="Lawrence Berkeley National Laboratory"/>
            <person name="Van Ingen-Buijs V.A."/>
            <person name="Van Westerhoven A.C."/>
            <person name="Haridas S."/>
            <person name="Skiadas P."/>
            <person name="Martin F."/>
            <person name="Groenewald J.Z."/>
            <person name="Crous P.W."/>
            <person name="Seidl M.F."/>
        </authorList>
    </citation>
    <scope>NUCLEOTIDE SEQUENCE [LARGE SCALE GENOMIC DNA]</scope>
    <source>
        <strain evidence="10 11">CBS 123371</strain>
    </source>
</reference>
<dbReference type="Pfam" id="PF12340">
    <property type="entry name" value="DUF3638"/>
    <property type="match status" value="1"/>
</dbReference>
<evidence type="ECO:0000256" key="7">
    <source>
        <dbReference type="SAM" id="MobiDB-lite"/>
    </source>
</evidence>
<evidence type="ECO:0000259" key="9">
    <source>
        <dbReference type="Pfam" id="PF12359"/>
    </source>
</evidence>
<feature type="domain" description="DUF3638" evidence="8">
    <location>
        <begin position="1575"/>
        <end position="1792"/>
    </location>
</feature>
<protein>
    <recommendedName>
        <fullName evidence="2">ubiquitinyl hydrolase 1</fullName>
        <ecNumber evidence="2">3.4.19.12</ecNumber>
    </recommendedName>
</protein>
<feature type="domain" description="DUF3645" evidence="9">
    <location>
        <begin position="1912"/>
        <end position="1943"/>
    </location>
</feature>
<gene>
    <name evidence="10" type="ORF">IWZ03DRAFT_436037</name>
</gene>
<dbReference type="InterPro" id="IPR022099">
    <property type="entry name" value="DUF3638"/>
</dbReference>
<keyword evidence="3" id="KW-0645">Protease</keyword>